<gene>
    <name evidence="1" type="ORF">GCM10011511_04630</name>
</gene>
<accession>A0A8J2U808</accession>
<reference evidence="1" key="1">
    <citation type="journal article" date="2014" name="Int. J. Syst. Evol. Microbiol.">
        <title>Complete genome sequence of Corynebacterium casei LMG S-19264T (=DSM 44701T), isolated from a smear-ripened cheese.</title>
        <authorList>
            <consortium name="US DOE Joint Genome Institute (JGI-PGF)"/>
            <person name="Walter F."/>
            <person name="Albersmeier A."/>
            <person name="Kalinowski J."/>
            <person name="Ruckert C."/>
        </authorList>
    </citation>
    <scope>NUCLEOTIDE SEQUENCE</scope>
    <source>
        <strain evidence="1">CGMCC 1.15448</strain>
    </source>
</reference>
<name>A0A8J2U808_9BACT</name>
<evidence type="ECO:0000313" key="2">
    <source>
        <dbReference type="Proteomes" id="UP000607559"/>
    </source>
</evidence>
<dbReference type="EMBL" id="BMJC01000001">
    <property type="protein sequence ID" value="GGA84662.1"/>
    <property type="molecule type" value="Genomic_DNA"/>
</dbReference>
<reference evidence="1" key="2">
    <citation type="submission" date="2020-09" db="EMBL/GenBank/DDBJ databases">
        <authorList>
            <person name="Sun Q."/>
            <person name="Zhou Y."/>
        </authorList>
    </citation>
    <scope>NUCLEOTIDE SEQUENCE</scope>
    <source>
        <strain evidence="1">CGMCC 1.15448</strain>
    </source>
</reference>
<dbReference type="RefSeq" id="WP_188928128.1">
    <property type="nucleotide sequence ID" value="NZ_BMJC01000001.1"/>
</dbReference>
<dbReference type="Gene3D" id="1.20.5.170">
    <property type="match status" value="1"/>
</dbReference>
<dbReference type="GO" id="GO:0042262">
    <property type="term" value="P:DNA protection"/>
    <property type="evidence" value="ECO:0007669"/>
    <property type="project" value="InterPro"/>
</dbReference>
<dbReference type="Pfam" id="PF07352">
    <property type="entry name" value="Phage_Mu_Gam"/>
    <property type="match status" value="1"/>
</dbReference>
<evidence type="ECO:0000313" key="1">
    <source>
        <dbReference type="EMBL" id="GGA84662.1"/>
    </source>
</evidence>
<comment type="caution">
    <text evidence="1">The sequence shown here is derived from an EMBL/GenBank/DDBJ whole genome shotgun (WGS) entry which is preliminary data.</text>
</comment>
<organism evidence="1 2">
    <name type="scientific">Puia dinghuensis</name>
    <dbReference type="NCBI Taxonomy" id="1792502"/>
    <lineage>
        <taxon>Bacteria</taxon>
        <taxon>Pseudomonadati</taxon>
        <taxon>Bacteroidota</taxon>
        <taxon>Chitinophagia</taxon>
        <taxon>Chitinophagales</taxon>
        <taxon>Chitinophagaceae</taxon>
        <taxon>Puia</taxon>
    </lineage>
</organism>
<keyword evidence="2" id="KW-1185">Reference proteome</keyword>
<sequence length="177" mass="20502">MATRAKKILITSVSHEEAEHAMAVFAQCNTQLKLIESRMEEEKQQVDNKFLGDISRLKDSMDEQVKMLQVYGQQYKDNWKGKSLALVHGKIGFRTGNPKLTKDRKFTWDAVTELLKKAFPAFVRTSYEINKEALIAFRDDKGFEEIKEHCYVDVVQDESFYVEANTEELSVAYSIHR</sequence>
<protein>
    <recommendedName>
        <fullName evidence="3">Host-nuclease inhibitor protein Gam</fullName>
    </recommendedName>
</protein>
<evidence type="ECO:0008006" key="3">
    <source>
        <dbReference type="Google" id="ProtNLM"/>
    </source>
</evidence>
<dbReference type="InterPro" id="IPR009951">
    <property type="entry name" value="Host-nuc_inhib_Gam"/>
</dbReference>
<dbReference type="AlphaFoldDB" id="A0A8J2U808"/>
<dbReference type="GO" id="GO:0003690">
    <property type="term" value="F:double-stranded DNA binding"/>
    <property type="evidence" value="ECO:0007669"/>
    <property type="project" value="InterPro"/>
</dbReference>
<dbReference type="Proteomes" id="UP000607559">
    <property type="component" value="Unassembled WGS sequence"/>
</dbReference>
<proteinExistence type="predicted"/>
<dbReference type="SUPFAM" id="SSF161266">
    <property type="entry name" value="Gam-like"/>
    <property type="match status" value="1"/>
</dbReference>